<dbReference type="PANTHER" id="PTHR43581">
    <property type="entry name" value="ATP/GTP PHOSPHATASE"/>
    <property type="match status" value="1"/>
</dbReference>
<keyword evidence="3" id="KW-0540">Nuclease</keyword>
<dbReference type="GO" id="GO:0004519">
    <property type="term" value="F:endonuclease activity"/>
    <property type="evidence" value="ECO:0007669"/>
    <property type="project" value="UniProtKB-KW"/>
</dbReference>
<dbReference type="InterPro" id="IPR027417">
    <property type="entry name" value="P-loop_NTPase"/>
</dbReference>
<dbReference type="SUPFAM" id="SSF52540">
    <property type="entry name" value="P-loop containing nucleoside triphosphate hydrolases"/>
    <property type="match status" value="1"/>
</dbReference>
<proteinExistence type="predicted"/>
<name>A0AAW8CW46_9BURK</name>
<keyword evidence="3" id="KW-0378">Hydrolase</keyword>
<dbReference type="CDD" id="cd01026">
    <property type="entry name" value="TOPRIM_OLD"/>
    <property type="match status" value="1"/>
</dbReference>
<feature type="domain" description="Endonuclease GajA/Old nuclease/RecF-like AAA" evidence="1">
    <location>
        <begin position="1"/>
        <end position="356"/>
    </location>
</feature>
<dbReference type="Proteomes" id="UP001242045">
    <property type="component" value="Unassembled WGS sequence"/>
</dbReference>
<dbReference type="AlphaFoldDB" id="A0AAW8CW46"/>
<evidence type="ECO:0000259" key="2">
    <source>
        <dbReference type="Pfam" id="PF20469"/>
    </source>
</evidence>
<gene>
    <name evidence="3" type="ORF">J2W31_001030</name>
</gene>
<organism evidence="3 4">
    <name type="scientific">Variovorax boronicumulans</name>
    <dbReference type="NCBI Taxonomy" id="436515"/>
    <lineage>
        <taxon>Bacteria</taxon>
        <taxon>Pseudomonadati</taxon>
        <taxon>Pseudomonadota</taxon>
        <taxon>Betaproteobacteria</taxon>
        <taxon>Burkholderiales</taxon>
        <taxon>Comamonadaceae</taxon>
        <taxon>Variovorax</taxon>
    </lineage>
</organism>
<keyword evidence="3" id="KW-0255">Endonuclease</keyword>
<dbReference type="PANTHER" id="PTHR43581:SF4">
    <property type="entry name" value="ATP_GTP PHOSPHATASE"/>
    <property type="match status" value="1"/>
</dbReference>
<dbReference type="Pfam" id="PF20469">
    <property type="entry name" value="OLD-like_TOPRIM"/>
    <property type="match status" value="1"/>
</dbReference>
<protein>
    <submittedName>
        <fullName evidence="3">ATP-dependent endonuclease of OLD family</fullName>
    </submittedName>
</protein>
<dbReference type="InterPro" id="IPR041685">
    <property type="entry name" value="AAA_GajA/Old/RecF-like"/>
</dbReference>
<reference evidence="3" key="1">
    <citation type="submission" date="2023-07" db="EMBL/GenBank/DDBJ databases">
        <title>Sorghum-associated microbial communities from plants grown in Nebraska, USA.</title>
        <authorList>
            <person name="Schachtman D."/>
        </authorList>
    </citation>
    <scope>NUCLEOTIDE SEQUENCE</scope>
    <source>
        <strain evidence="3">DS3754</strain>
    </source>
</reference>
<dbReference type="RefSeq" id="WP_307684039.1">
    <property type="nucleotide sequence ID" value="NZ_JAUSRD010000002.1"/>
</dbReference>
<feature type="domain" description="OLD protein-like TOPRIM" evidence="2">
    <location>
        <begin position="410"/>
        <end position="472"/>
    </location>
</feature>
<dbReference type="EMBL" id="JAUSRD010000002">
    <property type="protein sequence ID" value="MDP9891927.1"/>
    <property type="molecule type" value="Genomic_DNA"/>
</dbReference>
<accession>A0AAW8CW46</accession>
<sequence>MRLKSLKIKNFRAINGEENIIQFGDNNIVFIFGKNNIGKSSILHAYQYFASPTQSASATDFYNHNTKTPIIIEAIYTKELIDDKNFDDKGLNKWVDAHGDVKLRKTWATENGTAKKETFDPTKGEFADGGFGGLDQILTNATPNIIYIEAMPSAKSLTDWLEKEIKSKLLKKLKENHTDEYEKALKSVRDLQEKVEGEDYLGKIREGANKYFAKTFPELELKIQSTPNKEADLSKAFEKDFSITIGKKGEIQTVEAEERLAEAVETLEALSQTDDSQRSVDRQFDLHGHGLIRQAIINILGIFKETKENQKHIILFEEPELYLHPSNKRKFRDTLYDIADQPNYQMICVSHDPQLIDLSRPHTSLARFVRMSNGETAIYQAGDNVFCKDAETKDRVQMLNRFNPHICETFFADEVILVEGDTEAIVLRELLAIHYKDSEVFVLNTGSKNNIPFFIQTLSHFKIGQHVIHDSDERHLYAKGAAQLNKDGEKTKNSAWTLNQSIWNEIQASIAKRCFAIRYVCIRNFENAHSYKHDKQKGKPLSAHEFAKGIDIADNAIPIVKFLNQIVGTLPRDVEFTPDYLEKTVSEPY</sequence>
<evidence type="ECO:0000259" key="1">
    <source>
        <dbReference type="Pfam" id="PF13175"/>
    </source>
</evidence>
<dbReference type="InterPro" id="IPR051396">
    <property type="entry name" value="Bact_Antivir_Def_Nuclease"/>
</dbReference>
<dbReference type="Pfam" id="PF13175">
    <property type="entry name" value="AAA_15"/>
    <property type="match status" value="1"/>
</dbReference>
<dbReference type="Gene3D" id="3.40.50.300">
    <property type="entry name" value="P-loop containing nucleotide triphosphate hydrolases"/>
    <property type="match status" value="1"/>
</dbReference>
<evidence type="ECO:0000313" key="3">
    <source>
        <dbReference type="EMBL" id="MDP9891927.1"/>
    </source>
</evidence>
<evidence type="ECO:0000313" key="4">
    <source>
        <dbReference type="Proteomes" id="UP001242045"/>
    </source>
</evidence>
<comment type="caution">
    <text evidence="3">The sequence shown here is derived from an EMBL/GenBank/DDBJ whole genome shotgun (WGS) entry which is preliminary data.</text>
</comment>
<dbReference type="InterPro" id="IPR034139">
    <property type="entry name" value="TOPRIM_OLD"/>
</dbReference>